<proteinExistence type="predicted"/>
<dbReference type="EMBL" id="CAJVCH010306581">
    <property type="protein sequence ID" value="CAG7785898.1"/>
    <property type="molecule type" value="Genomic_DNA"/>
</dbReference>
<evidence type="ECO:0000313" key="2">
    <source>
        <dbReference type="Proteomes" id="UP000708208"/>
    </source>
</evidence>
<dbReference type="Proteomes" id="UP000708208">
    <property type="component" value="Unassembled WGS sequence"/>
</dbReference>
<sequence>MRYCHLYITKCPKIVTDEVSISVGRSSIQSTSLKTWLSTINIFASHSSSVIPFTSDSVRFSYPSSMCHPLRLL</sequence>
<reference evidence="1" key="1">
    <citation type="submission" date="2021-06" db="EMBL/GenBank/DDBJ databases">
        <authorList>
            <person name="Hodson N. C."/>
            <person name="Mongue J. A."/>
            <person name="Jaron S. K."/>
        </authorList>
    </citation>
    <scope>NUCLEOTIDE SEQUENCE</scope>
</reference>
<dbReference type="AlphaFoldDB" id="A0A8J2L1J4"/>
<comment type="caution">
    <text evidence="1">The sequence shown here is derived from an EMBL/GenBank/DDBJ whole genome shotgun (WGS) entry which is preliminary data.</text>
</comment>
<organism evidence="1 2">
    <name type="scientific">Allacma fusca</name>
    <dbReference type="NCBI Taxonomy" id="39272"/>
    <lineage>
        <taxon>Eukaryota</taxon>
        <taxon>Metazoa</taxon>
        <taxon>Ecdysozoa</taxon>
        <taxon>Arthropoda</taxon>
        <taxon>Hexapoda</taxon>
        <taxon>Collembola</taxon>
        <taxon>Symphypleona</taxon>
        <taxon>Sminthuridae</taxon>
        <taxon>Allacma</taxon>
    </lineage>
</organism>
<keyword evidence="2" id="KW-1185">Reference proteome</keyword>
<name>A0A8J2L1J4_9HEXA</name>
<evidence type="ECO:0000313" key="1">
    <source>
        <dbReference type="EMBL" id="CAG7785898.1"/>
    </source>
</evidence>
<gene>
    <name evidence="1" type="ORF">AFUS01_LOCUS24494</name>
</gene>
<accession>A0A8J2L1J4</accession>
<protein>
    <submittedName>
        <fullName evidence="1">Uncharacterized protein</fullName>
    </submittedName>
</protein>